<dbReference type="SMART" id="SM00228">
    <property type="entry name" value="PDZ"/>
    <property type="match status" value="1"/>
</dbReference>
<dbReference type="Gene3D" id="2.30.42.10">
    <property type="match status" value="1"/>
</dbReference>
<dbReference type="InterPro" id="IPR001478">
    <property type="entry name" value="PDZ"/>
</dbReference>
<accession>A0A381R3B0</accession>
<keyword evidence="4" id="KW-1133">Transmembrane helix</keyword>
<keyword evidence="4" id="KW-0472">Membrane</keyword>
<dbReference type="GO" id="GO:0004252">
    <property type="term" value="F:serine-type endopeptidase activity"/>
    <property type="evidence" value="ECO:0007669"/>
    <property type="project" value="InterPro"/>
</dbReference>
<gene>
    <name evidence="6" type="ORF">METZ01_LOCUS39085</name>
</gene>
<dbReference type="AlphaFoldDB" id="A0A381R3B0"/>
<evidence type="ECO:0000256" key="3">
    <source>
        <dbReference type="ARBA" id="ARBA00022801"/>
    </source>
</evidence>
<keyword evidence="4" id="KW-0812">Transmembrane</keyword>
<evidence type="ECO:0000259" key="5">
    <source>
        <dbReference type="PROSITE" id="PS50106"/>
    </source>
</evidence>
<evidence type="ECO:0000313" key="6">
    <source>
        <dbReference type="EMBL" id="SUZ86231.1"/>
    </source>
</evidence>
<dbReference type="EMBL" id="UINC01001671">
    <property type="protein sequence ID" value="SUZ86231.1"/>
    <property type="molecule type" value="Genomic_DNA"/>
</dbReference>
<keyword evidence="3" id="KW-0378">Hydrolase</keyword>
<dbReference type="InterPro" id="IPR001940">
    <property type="entry name" value="Peptidase_S1C"/>
</dbReference>
<dbReference type="GO" id="GO:0006508">
    <property type="term" value="P:proteolysis"/>
    <property type="evidence" value="ECO:0007669"/>
    <property type="project" value="UniProtKB-KW"/>
</dbReference>
<dbReference type="PRINTS" id="PR00834">
    <property type="entry name" value="PROTEASES2C"/>
</dbReference>
<evidence type="ECO:0000256" key="2">
    <source>
        <dbReference type="ARBA" id="ARBA00022670"/>
    </source>
</evidence>
<organism evidence="6">
    <name type="scientific">marine metagenome</name>
    <dbReference type="NCBI Taxonomy" id="408172"/>
    <lineage>
        <taxon>unclassified sequences</taxon>
        <taxon>metagenomes</taxon>
        <taxon>ecological metagenomes</taxon>
    </lineage>
</organism>
<dbReference type="PANTHER" id="PTHR22939">
    <property type="entry name" value="SERINE PROTEASE FAMILY S1C HTRA-RELATED"/>
    <property type="match status" value="1"/>
</dbReference>
<dbReference type="Gene3D" id="2.40.10.120">
    <property type="match status" value="1"/>
</dbReference>
<feature type="transmembrane region" description="Helical" evidence="4">
    <location>
        <begin position="7"/>
        <end position="26"/>
    </location>
</feature>
<dbReference type="InterPro" id="IPR036034">
    <property type="entry name" value="PDZ_sf"/>
</dbReference>
<name>A0A381R3B0_9ZZZZ</name>
<dbReference type="SUPFAM" id="SSF50156">
    <property type="entry name" value="PDZ domain-like"/>
    <property type="match status" value="1"/>
</dbReference>
<evidence type="ECO:0000256" key="4">
    <source>
        <dbReference type="SAM" id="Phobius"/>
    </source>
</evidence>
<sequence length="382" mass="41793">MKSNLKIIIVSLTCSFLSVLFYSIFLNNSTVKEENNSLAYNNDYFKSFVNTSGYNNNQSSSNFGSPDLTFAAKKSINAVVHVKNTSIVKENDSWALQFFYGDDSRKRVATGSGVIISPDGYIITNHHVIDNSSEVIVTTNDNKEYEAVIVGSDEVTDVAVLKINSNEKFEYLLFGDSENSEIGQWVLAVGNPYNLNSTVTAGIISSKSRDLNEYDQINQSFIQTDAAVNIGNSGGALVNINGELIGINTAIQSMTGGFVGYSFAIPSNIVRKIFEDILEYGDVQKGLLGVRGVALKSSYSKQLNLTDTEGFYIDIIEPGFGADLAGLIKGDIIKEIDGIKINKFSDLSGYLSTKRPGDKVNVTYSRENQLKRTTVTLQKVIN</sequence>
<keyword evidence="2" id="KW-0645">Protease</keyword>
<dbReference type="InterPro" id="IPR009003">
    <property type="entry name" value="Peptidase_S1_PA"/>
</dbReference>
<feature type="domain" description="PDZ" evidence="5">
    <location>
        <begin position="277"/>
        <end position="368"/>
    </location>
</feature>
<dbReference type="Pfam" id="PF13180">
    <property type="entry name" value="PDZ_2"/>
    <property type="match status" value="1"/>
</dbReference>
<evidence type="ECO:0000256" key="1">
    <source>
        <dbReference type="ARBA" id="ARBA00010541"/>
    </source>
</evidence>
<dbReference type="SUPFAM" id="SSF50494">
    <property type="entry name" value="Trypsin-like serine proteases"/>
    <property type="match status" value="1"/>
</dbReference>
<comment type="similarity">
    <text evidence="1">Belongs to the peptidase S1C family.</text>
</comment>
<proteinExistence type="inferred from homology"/>
<dbReference type="PANTHER" id="PTHR22939:SF129">
    <property type="entry name" value="SERINE PROTEASE HTRA2, MITOCHONDRIAL"/>
    <property type="match status" value="1"/>
</dbReference>
<dbReference type="Pfam" id="PF13365">
    <property type="entry name" value="Trypsin_2"/>
    <property type="match status" value="1"/>
</dbReference>
<dbReference type="PROSITE" id="PS50106">
    <property type="entry name" value="PDZ"/>
    <property type="match status" value="1"/>
</dbReference>
<reference evidence="6" key="1">
    <citation type="submission" date="2018-05" db="EMBL/GenBank/DDBJ databases">
        <authorList>
            <person name="Lanie J.A."/>
            <person name="Ng W.-L."/>
            <person name="Kazmierczak K.M."/>
            <person name="Andrzejewski T.M."/>
            <person name="Davidsen T.M."/>
            <person name="Wayne K.J."/>
            <person name="Tettelin H."/>
            <person name="Glass J.I."/>
            <person name="Rusch D."/>
            <person name="Podicherti R."/>
            <person name="Tsui H.-C.T."/>
            <person name="Winkler M.E."/>
        </authorList>
    </citation>
    <scope>NUCLEOTIDE SEQUENCE</scope>
</reference>
<protein>
    <recommendedName>
        <fullName evidence="5">PDZ domain-containing protein</fullName>
    </recommendedName>
</protein>